<feature type="signal peptide" evidence="1">
    <location>
        <begin position="1"/>
        <end position="18"/>
    </location>
</feature>
<proteinExistence type="predicted"/>
<reference evidence="2 3" key="1">
    <citation type="submission" date="2024-07" db="EMBL/GenBank/DDBJ databases">
        <title>Section-level genome sequencing and comparative genomics of Aspergillus sections Usti and Cavernicolus.</title>
        <authorList>
            <consortium name="Lawrence Berkeley National Laboratory"/>
            <person name="Nybo J.L."/>
            <person name="Vesth T.C."/>
            <person name="Theobald S."/>
            <person name="Frisvad J.C."/>
            <person name="Larsen T.O."/>
            <person name="Kjaerboelling I."/>
            <person name="Rothschild-Mancinelli K."/>
            <person name="Lyhne E.K."/>
            <person name="Kogle M.E."/>
            <person name="Barry K."/>
            <person name="Clum A."/>
            <person name="Na H."/>
            <person name="Ledsgaard L."/>
            <person name="Lin J."/>
            <person name="Lipzen A."/>
            <person name="Kuo A."/>
            <person name="Riley R."/>
            <person name="Mondo S."/>
            <person name="Labutti K."/>
            <person name="Haridas S."/>
            <person name="Pangalinan J."/>
            <person name="Salamov A.A."/>
            <person name="Simmons B.A."/>
            <person name="Magnuson J.K."/>
            <person name="Chen J."/>
            <person name="Drula E."/>
            <person name="Henrissat B."/>
            <person name="Wiebenga A."/>
            <person name="Lubbers R.J."/>
            <person name="Gomes A.C."/>
            <person name="Makela M.R."/>
            <person name="Stajich J."/>
            <person name="Grigoriev I.V."/>
            <person name="Mortensen U.H."/>
            <person name="De Vries R.P."/>
            <person name="Baker S.E."/>
            <person name="Andersen M.R."/>
        </authorList>
    </citation>
    <scope>NUCLEOTIDE SEQUENCE [LARGE SCALE GENOMIC DNA]</scope>
    <source>
        <strain evidence="2 3">CBS 123904</strain>
    </source>
</reference>
<name>A0ABR4KD13_9EURO</name>
<keyword evidence="1" id="KW-0732">Signal</keyword>
<feature type="chain" id="PRO_5045123793" description="Small secreted protein" evidence="1">
    <location>
        <begin position="19"/>
        <end position="107"/>
    </location>
</feature>
<accession>A0ABR4KD13</accession>
<protein>
    <recommendedName>
        <fullName evidence="4">Small secreted protein</fullName>
    </recommendedName>
</protein>
<sequence length="107" mass="11476">MKLGSLLLLSALTAATTAYELKVNYYSDGGCENYVTSLWPGDRDECYDYDYSGTNSALIADCKQYGLCSCTYYSEKGCTGTSKGGGTAVCASNWGVGWKSMKCTGLF</sequence>
<evidence type="ECO:0000313" key="3">
    <source>
        <dbReference type="Proteomes" id="UP001610446"/>
    </source>
</evidence>
<dbReference type="EMBL" id="JBFXLU010000039">
    <property type="protein sequence ID" value="KAL2850178.1"/>
    <property type="molecule type" value="Genomic_DNA"/>
</dbReference>
<organism evidence="2 3">
    <name type="scientific">Aspergillus pseudoustus</name>
    <dbReference type="NCBI Taxonomy" id="1810923"/>
    <lineage>
        <taxon>Eukaryota</taxon>
        <taxon>Fungi</taxon>
        <taxon>Dikarya</taxon>
        <taxon>Ascomycota</taxon>
        <taxon>Pezizomycotina</taxon>
        <taxon>Eurotiomycetes</taxon>
        <taxon>Eurotiomycetidae</taxon>
        <taxon>Eurotiales</taxon>
        <taxon>Aspergillaceae</taxon>
        <taxon>Aspergillus</taxon>
        <taxon>Aspergillus subgen. Nidulantes</taxon>
    </lineage>
</organism>
<evidence type="ECO:0000256" key="1">
    <source>
        <dbReference type="SAM" id="SignalP"/>
    </source>
</evidence>
<gene>
    <name evidence="2" type="ORF">BJY01DRAFT_245643</name>
</gene>
<dbReference type="Proteomes" id="UP001610446">
    <property type="component" value="Unassembled WGS sequence"/>
</dbReference>
<keyword evidence="3" id="KW-1185">Reference proteome</keyword>
<evidence type="ECO:0000313" key="2">
    <source>
        <dbReference type="EMBL" id="KAL2850178.1"/>
    </source>
</evidence>
<evidence type="ECO:0008006" key="4">
    <source>
        <dbReference type="Google" id="ProtNLM"/>
    </source>
</evidence>
<comment type="caution">
    <text evidence="2">The sequence shown here is derived from an EMBL/GenBank/DDBJ whole genome shotgun (WGS) entry which is preliminary data.</text>
</comment>